<evidence type="ECO:0000256" key="3">
    <source>
        <dbReference type="ARBA" id="ARBA00022843"/>
    </source>
</evidence>
<evidence type="ECO:0000313" key="7">
    <source>
        <dbReference type="Proteomes" id="UP001159405"/>
    </source>
</evidence>
<feature type="region of interest" description="Disordered" evidence="4">
    <location>
        <begin position="20"/>
        <end position="97"/>
    </location>
</feature>
<sequence>QVSAGEELESDRYLITIEERLDSSADHAQGCNSQREEEIEVSNTPGIYQPNKRKRQCFQPPKINQTTPALSRHLGPEYKKPRRENVLPKNTNLNTADSRVPSKIDFFNLYSTYSSNREVEGHSRHHGNKQEIPSYNSSSVLQKSNLQNLCVTPQRHDQVVPLNVNGPSKGGVQKENKALTNSVPSKSTIPLQKGSFNNISFSEGKRNTTQILALFSAFKNTPRLQLLTDAESKNTDQASIEPTGKSPLPFEGNLDKSSSPKDAVRLGVETKGSSETAYQPQINATDSDSPEQDLMSSEDLFNSFNSSPDSFAACSCEKKAEVASVVGQISPTCDVAFVATLPDDDSQDWESHCETQLNDVWSHDSEPVSPLMKHLTSAVQDHDNSDSEANAKSKMKRGCLCDLSSNNSQLPKHFNIQSSSSPTAHHSSSVLRPSMDSCLIQKYPQGSYASEKTIGEADFIHANVSLRDYENIPQMRSRTEQFSVEINGFSSHPGSAFAYTALECVERSDKSLRDKKFGNLEPWNASFGLKDLEDTDNGLSPEFYPPDTKSLTKEEEEILWQNDQLGDQTPRSLINTMWWLLTMHFGLRGRQEHHDMMVEDFSIEKDDDGENSAPVGSCRRVGLRRLGLGKSRELPKNQQEFCQTREEIHGKQNGYRPPKVPSYMAGTLSGDRIMAGQLYFPTAEECESSVTPTRQITVPVTFEDVMQYKQVFKATLREHLNIVLFELARSYHSALQKVDVSGFDTNQQGNRQTSDGPSCHHGQARLRAVKKDGPNKFFKWADEYQANKTGSKEVGQKPSSKLTVSSPDSLMSFLKSHNVAFYCECRLIRKHTESGGKFGAAKFFASSFSAKWGKQRNSDLENNKKGLYLELPRKEHSSTYSKDDFWIISKKLSFDQESTFIASSVYYGPSSSGELEITPISGYSPSNWTSGEIVHALMACNAGTELTCISNIEQHVKQQNMPVLSYILQREQTVEPNVRTTSRTSSFVPPRLTTCSNQLDLPSEVTESLAEEMIARFDLNKDQATALLSCARMFNSSVDITSPSPPVCLIHGKFTLVLHFALPSCRRCSISSRVI</sequence>
<evidence type="ECO:0000259" key="5">
    <source>
        <dbReference type="Pfam" id="PF12012"/>
    </source>
</evidence>
<feature type="compositionally biased region" description="Basic and acidic residues" evidence="4">
    <location>
        <begin position="74"/>
        <end position="86"/>
    </location>
</feature>
<keyword evidence="3" id="KW-0832">Ubl conjugation</keyword>
<feature type="compositionally biased region" description="Polar residues" evidence="4">
    <location>
        <begin position="88"/>
        <end position="97"/>
    </location>
</feature>
<dbReference type="Proteomes" id="UP001159405">
    <property type="component" value="Unassembled WGS sequence"/>
</dbReference>
<reference evidence="6 7" key="1">
    <citation type="submission" date="2022-05" db="EMBL/GenBank/DDBJ databases">
        <authorList>
            <consortium name="Genoscope - CEA"/>
            <person name="William W."/>
        </authorList>
    </citation>
    <scope>NUCLEOTIDE SEQUENCE [LARGE SCALE GENOMIC DNA]</scope>
</reference>
<feature type="region of interest" description="Disordered" evidence="4">
    <location>
        <begin position="230"/>
        <end position="295"/>
    </location>
</feature>
<evidence type="ECO:0000313" key="6">
    <source>
        <dbReference type="EMBL" id="CAH3180816.1"/>
    </source>
</evidence>
<dbReference type="EMBL" id="CALNXK010000284">
    <property type="protein sequence ID" value="CAH3180816.1"/>
    <property type="molecule type" value="Genomic_DNA"/>
</dbReference>
<evidence type="ECO:0000256" key="2">
    <source>
        <dbReference type="ARBA" id="ARBA00022553"/>
    </source>
</evidence>
<protein>
    <recommendedName>
        <fullName evidence="5">ZMYM2-like/QRICH1 C-terminal domain-containing protein</fullName>
    </recommendedName>
</protein>
<evidence type="ECO:0000256" key="4">
    <source>
        <dbReference type="SAM" id="MobiDB-lite"/>
    </source>
</evidence>
<dbReference type="Pfam" id="PF12012">
    <property type="entry name" value="DUF3504"/>
    <property type="match status" value="1"/>
</dbReference>
<feature type="non-terminal residue" evidence="6">
    <location>
        <position position="1"/>
    </location>
</feature>
<name>A0ABN8RN56_9CNID</name>
<accession>A0ABN8RN56</accession>
<gene>
    <name evidence="6" type="ORF">PLOB_00023930</name>
</gene>
<proteinExistence type="predicted"/>
<keyword evidence="7" id="KW-1185">Reference proteome</keyword>
<feature type="domain" description="ZMYM2-like/QRICH1 C-terminal" evidence="5">
    <location>
        <begin position="552"/>
        <end position="610"/>
    </location>
</feature>
<feature type="compositionally biased region" description="Polar residues" evidence="4">
    <location>
        <begin position="743"/>
        <end position="756"/>
    </location>
</feature>
<feature type="region of interest" description="Disordered" evidence="4">
    <location>
        <begin position="743"/>
        <end position="763"/>
    </location>
</feature>
<keyword evidence="1" id="KW-1017">Isopeptide bond</keyword>
<keyword evidence="2" id="KW-0597">Phosphoprotein</keyword>
<organism evidence="6 7">
    <name type="scientific">Porites lobata</name>
    <dbReference type="NCBI Taxonomy" id="104759"/>
    <lineage>
        <taxon>Eukaryota</taxon>
        <taxon>Metazoa</taxon>
        <taxon>Cnidaria</taxon>
        <taxon>Anthozoa</taxon>
        <taxon>Hexacorallia</taxon>
        <taxon>Scleractinia</taxon>
        <taxon>Fungiina</taxon>
        <taxon>Poritidae</taxon>
        <taxon>Porites</taxon>
    </lineage>
</organism>
<comment type="caution">
    <text evidence="6">The sequence shown here is derived from an EMBL/GenBank/DDBJ whole genome shotgun (WGS) entry which is preliminary data.</text>
</comment>
<feature type="compositionally biased region" description="Polar residues" evidence="4">
    <location>
        <begin position="271"/>
        <end position="287"/>
    </location>
</feature>
<dbReference type="InterPro" id="IPR021893">
    <property type="entry name" value="ZMYM2-like_C"/>
</dbReference>
<evidence type="ECO:0000256" key="1">
    <source>
        <dbReference type="ARBA" id="ARBA00022499"/>
    </source>
</evidence>